<evidence type="ECO:0000313" key="2">
    <source>
        <dbReference type="Proteomes" id="UP000308901"/>
    </source>
</evidence>
<dbReference type="Gene3D" id="3.40.50.2000">
    <property type="entry name" value="Glycogen Phosphorylase B"/>
    <property type="match status" value="1"/>
</dbReference>
<keyword evidence="2" id="KW-1185">Reference proteome</keyword>
<dbReference type="RefSeq" id="WP_138152527.1">
    <property type="nucleotide sequence ID" value="NZ_VANU01000003.1"/>
</dbReference>
<organism evidence="1 2">
    <name type="scientific">Arcobacter arenosus</name>
    <dbReference type="NCBI Taxonomy" id="2576037"/>
    <lineage>
        <taxon>Bacteria</taxon>
        <taxon>Pseudomonadati</taxon>
        <taxon>Campylobacterota</taxon>
        <taxon>Epsilonproteobacteria</taxon>
        <taxon>Campylobacterales</taxon>
        <taxon>Arcobacteraceae</taxon>
        <taxon>Arcobacter</taxon>
    </lineage>
</organism>
<sequence length="688" mass="81122">MNYPELKTELEEFIKRDFINEYIKKFSNCIKTISNFYEFKQCIILFIIIEREYKKHIEARYNKEYLGLVYDLQKKYIQLASNISGNLKPMGDTIYLHEIISQIPNIEPDNKFINIILQQLKDQYGKLDYCSDIQIIVSDIIMLGEILTLDSNSLKNYLQRLFILQIHKMTNLEYNTFLRQFFNNNEIKLDFILKCLDELLSKEKYFSLKNIERRSLFNWYLHFISNISEYHNHSSWIVLYPKLKNLLFWHLENNQTDEAMYLEFFIWHVMGNLFQTQNEIKKFNEEITYPASLYYKKEDLLKNKETHNKKTKIALVKDRIAMTSVTNVEISLLKTLLENEKFKANYEISIYSCDYFEKSQDDSEAIKLFENLGIKVYNPNSDTLETFGFYGNHYKKAIKLRESIINHNTDIMIVGTNNFPLVNFLFVNRTAHKQIYWSHGNYVYNVKGIDLRIHHGSIDFKKEIIEGFEFLRFQVPHTKEQLNPNISINAVKEIRSKFPDNSIILGTIGRLIKLDSQDYLEVICKVMKNNPNIIYLACGSGNKQPIVDKIKNIDSTLVNRFYFPGHVDAHIYAQIIDIMPDTFPLRQGVSKVEYAAKGKPIVTIVDDPESKRHFTGIFEEYKTIISDAIGLKNYPIDNYKKFSCYLSALITDDEVYKKACNFHKNVVEKCYINTIKDSFIDILKVSIR</sequence>
<proteinExistence type="predicted"/>
<gene>
    <name evidence="1" type="ORF">FDK22_08715</name>
</gene>
<dbReference type="OrthoDB" id="9815673at2"/>
<reference evidence="1 2" key="1">
    <citation type="submission" date="2019-05" db="EMBL/GenBank/DDBJ databases">
        <title>Arcobacter sp. nov., isolated from sea sediment.</title>
        <authorList>
            <person name="Kim W."/>
        </authorList>
    </citation>
    <scope>NUCLEOTIDE SEQUENCE [LARGE SCALE GENOMIC DNA]</scope>
    <source>
        <strain evidence="1 2">CAU 1517</strain>
    </source>
</reference>
<keyword evidence="1" id="KW-0808">Transferase</keyword>
<dbReference type="AlphaFoldDB" id="A0A5R8Y1U2"/>
<dbReference type="SUPFAM" id="SSF53756">
    <property type="entry name" value="UDP-Glycosyltransferase/glycogen phosphorylase"/>
    <property type="match status" value="1"/>
</dbReference>
<comment type="caution">
    <text evidence="1">The sequence shown here is derived from an EMBL/GenBank/DDBJ whole genome shotgun (WGS) entry which is preliminary data.</text>
</comment>
<dbReference type="Proteomes" id="UP000308901">
    <property type="component" value="Unassembled WGS sequence"/>
</dbReference>
<accession>A0A5R8Y1U2</accession>
<protein>
    <submittedName>
        <fullName evidence="1">Glycosyltransferase family 4 protein</fullName>
    </submittedName>
</protein>
<name>A0A5R8Y1U2_9BACT</name>
<dbReference type="GO" id="GO:0016740">
    <property type="term" value="F:transferase activity"/>
    <property type="evidence" value="ECO:0007669"/>
    <property type="project" value="UniProtKB-KW"/>
</dbReference>
<evidence type="ECO:0000313" key="1">
    <source>
        <dbReference type="EMBL" id="TLP38532.1"/>
    </source>
</evidence>
<dbReference type="EMBL" id="VANU01000003">
    <property type="protein sequence ID" value="TLP38532.1"/>
    <property type="molecule type" value="Genomic_DNA"/>
</dbReference>